<keyword evidence="15" id="KW-0137">Centromere</keyword>
<keyword evidence="20" id="KW-1185">Reference proteome</keyword>
<dbReference type="OrthoDB" id="19261at2759"/>
<evidence type="ECO:0000256" key="12">
    <source>
        <dbReference type="ARBA" id="ARBA00023136"/>
    </source>
</evidence>
<evidence type="ECO:0000256" key="15">
    <source>
        <dbReference type="ARBA" id="ARBA00023328"/>
    </source>
</evidence>
<sequence length="728" mass="80697">MSDTLSPPGSSVYASDTMYVGDGTWDSTRNTFLLPNLMGVNFDTMRYNGMGNRFRDMPGYHSMILAHGIIATIVFLGFVPAAILIVRYYSIWNRYWAYKYHAWLQVLTLLLSTVVFILGWFAVGPRRSLTNPHHGIGLAIYVLIIFQALWGWFSHKVELGKRRHRSPLKLVIHRWIGRATAILGIVQIPLGLTLYGSPKSLFILFAVAGFFWLALFFILSYRYDEGGIDYGSDYDSRGSYMSGPSSPEEKRHSGLGKTAAAVVAGAGLMKLFKSRRSHDHAEEDIQSSYMDEKYSDEGHKTGWGKRLVEVGAVAGAAALAKSFWDRRRKRESDNEAGRYRPAPHAHSDSMSEDTISRVEEGRPVAGTPGPYLHPGRRQSYSSMDYSYYTHPEQDQGHGARNAILGAGAFAAVKNLFKRRKDDDEQRRIEDIKRRDREEEKVARANSQRKQSGDGFVPRRQKPSQSVLSSEMTSDITPRPARPDNRTQEAMVSGGVRDDTSTIPPAPPQHGQPPESVFDSDLESAVTGAAAGAAAGSASRRRSSSRRRHDGVSSPPVSVKVKMHNDGRHVTLRRLTEEEAAANRQAKRHSRERHSSRRRGSASSLSGNEGGSDRWRRVEEMERRQAEQTQREQAAALAAESAATASVAPISPPPAPLAPPPMSHAATSQMSVPPAPSNMQYPPTASLTSPGTWTGTEASADYANNRRRRRAERAQARARQQAQHSVEFT</sequence>
<dbReference type="PROSITE" id="PS50939">
    <property type="entry name" value="CYTOCHROME_B561"/>
    <property type="match status" value="1"/>
</dbReference>
<dbReference type="Pfam" id="PF03188">
    <property type="entry name" value="Cytochrom_B561"/>
    <property type="match status" value="1"/>
</dbReference>
<dbReference type="PANTHER" id="PTHR15459">
    <property type="entry name" value="POLYAMINE-MODULATED FACTOR 1"/>
    <property type="match status" value="1"/>
</dbReference>
<dbReference type="GO" id="GO:0016020">
    <property type="term" value="C:membrane"/>
    <property type="evidence" value="ECO:0007669"/>
    <property type="project" value="UniProtKB-SubCell"/>
</dbReference>
<evidence type="ECO:0000256" key="14">
    <source>
        <dbReference type="ARBA" id="ARBA00023306"/>
    </source>
</evidence>
<feature type="region of interest" description="Disordered" evidence="16">
    <location>
        <begin position="325"/>
        <end position="378"/>
    </location>
</feature>
<feature type="compositionally biased region" description="Basic and acidic residues" evidence="16">
    <location>
        <begin position="345"/>
        <end position="362"/>
    </location>
</feature>
<feature type="compositionally biased region" description="Basic and acidic residues" evidence="16">
    <location>
        <begin position="562"/>
        <end position="576"/>
    </location>
</feature>
<evidence type="ECO:0000256" key="11">
    <source>
        <dbReference type="ARBA" id="ARBA00022989"/>
    </source>
</evidence>
<dbReference type="PANTHER" id="PTHR15459:SF2">
    <property type="entry name" value="CYTOCHROME B561 DOMAIN-CONTAINING PROTEIN"/>
    <property type="match status" value="1"/>
</dbReference>
<feature type="compositionally biased region" description="Polar residues" evidence="16">
    <location>
        <begin position="462"/>
        <end position="475"/>
    </location>
</feature>
<evidence type="ECO:0000256" key="3">
    <source>
        <dbReference type="ARBA" id="ARBA00004629"/>
    </source>
</evidence>
<evidence type="ECO:0000256" key="7">
    <source>
        <dbReference type="ARBA" id="ARBA00022692"/>
    </source>
</evidence>
<evidence type="ECO:0000256" key="13">
    <source>
        <dbReference type="ARBA" id="ARBA00023242"/>
    </source>
</evidence>
<evidence type="ECO:0000256" key="2">
    <source>
        <dbReference type="ARBA" id="ARBA00004370"/>
    </source>
</evidence>
<keyword evidence="12 17" id="KW-0472">Membrane</keyword>
<evidence type="ECO:0000256" key="5">
    <source>
        <dbReference type="ARBA" id="ARBA00022454"/>
    </source>
</evidence>
<evidence type="ECO:0000313" key="20">
    <source>
        <dbReference type="Proteomes" id="UP000509510"/>
    </source>
</evidence>
<dbReference type="GO" id="GO:0005634">
    <property type="term" value="C:nucleus"/>
    <property type="evidence" value="ECO:0007669"/>
    <property type="project" value="UniProtKB-SubCell"/>
</dbReference>
<feature type="compositionally biased region" description="Basic residues" evidence="16">
    <location>
        <begin position="538"/>
        <end position="548"/>
    </location>
</feature>
<keyword evidence="8" id="KW-0498">Mitosis</keyword>
<keyword evidence="4" id="KW-0813">Transport</keyword>
<gene>
    <name evidence="19" type="ORF">TRUGW13939_00391</name>
</gene>
<keyword evidence="6" id="KW-0132">Cell division</keyword>
<feature type="transmembrane region" description="Helical" evidence="17">
    <location>
        <begin position="135"/>
        <end position="154"/>
    </location>
</feature>
<dbReference type="KEGG" id="trg:TRUGW13939_00391"/>
<feature type="compositionally biased region" description="Basic and acidic residues" evidence="16">
    <location>
        <begin position="610"/>
        <end position="629"/>
    </location>
</feature>
<dbReference type="GeneID" id="55987904"/>
<dbReference type="GO" id="GO:0051301">
    <property type="term" value="P:cell division"/>
    <property type="evidence" value="ECO:0007669"/>
    <property type="project" value="UniProtKB-KW"/>
</dbReference>
<keyword evidence="14" id="KW-0131">Cell cycle</keyword>
<feature type="compositionally biased region" description="Polar residues" evidence="16">
    <location>
        <begin position="666"/>
        <end position="696"/>
    </location>
</feature>
<organism evidence="19 20">
    <name type="scientific">Talaromyces rugulosus</name>
    <name type="common">Penicillium rugulosum</name>
    <dbReference type="NCBI Taxonomy" id="121627"/>
    <lineage>
        <taxon>Eukaryota</taxon>
        <taxon>Fungi</taxon>
        <taxon>Dikarya</taxon>
        <taxon>Ascomycota</taxon>
        <taxon>Pezizomycotina</taxon>
        <taxon>Eurotiomycetes</taxon>
        <taxon>Eurotiomycetidae</taxon>
        <taxon>Eurotiales</taxon>
        <taxon>Trichocomaceae</taxon>
        <taxon>Talaromyces</taxon>
        <taxon>Talaromyces sect. Islandici</taxon>
    </lineage>
</organism>
<dbReference type="Gene3D" id="1.20.120.1770">
    <property type="match status" value="1"/>
</dbReference>
<feature type="transmembrane region" description="Helical" evidence="17">
    <location>
        <begin position="64"/>
        <end position="90"/>
    </location>
</feature>
<dbReference type="InterPro" id="IPR007128">
    <property type="entry name" value="PMF1/Nnf1"/>
</dbReference>
<evidence type="ECO:0000256" key="8">
    <source>
        <dbReference type="ARBA" id="ARBA00022776"/>
    </source>
</evidence>
<name>A0A7H8QJE3_TALRU</name>
<feature type="domain" description="Cytochrome b561" evidence="18">
    <location>
        <begin position="31"/>
        <end position="226"/>
    </location>
</feature>
<evidence type="ECO:0000256" key="4">
    <source>
        <dbReference type="ARBA" id="ARBA00022448"/>
    </source>
</evidence>
<keyword evidence="10" id="KW-0249">Electron transport</keyword>
<proteinExistence type="predicted"/>
<dbReference type="EMBL" id="CP055898">
    <property type="protein sequence ID" value="QKX53313.1"/>
    <property type="molecule type" value="Genomic_DNA"/>
</dbReference>
<keyword evidence="11 17" id="KW-1133">Transmembrane helix</keyword>
<feature type="region of interest" description="Disordered" evidence="16">
    <location>
        <begin position="436"/>
        <end position="728"/>
    </location>
</feature>
<evidence type="ECO:0000259" key="18">
    <source>
        <dbReference type="PROSITE" id="PS50939"/>
    </source>
</evidence>
<dbReference type="GO" id="GO:0007059">
    <property type="term" value="P:chromosome segregation"/>
    <property type="evidence" value="ECO:0007669"/>
    <property type="project" value="TreeGrafter"/>
</dbReference>
<keyword evidence="9" id="KW-0995">Kinetochore</keyword>
<accession>A0A7H8QJE3</accession>
<evidence type="ECO:0000256" key="1">
    <source>
        <dbReference type="ARBA" id="ARBA00004123"/>
    </source>
</evidence>
<keyword evidence="7 17" id="KW-0812">Transmembrane</keyword>
<feature type="compositionally biased region" description="Basic residues" evidence="16">
    <location>
        <begin position="584"/>
        <end position="599"/>
    </location>
</feature>
<feature type="compositionally biased region" description="Low complexity" evidence="16">
    <location>
        <begin position="527"/>
        <end position="537"/>
    </location>
</feature>
<comment type="subcellular location">
    <subcellularLocation>
        <location evidence="3">Chromosome</location>
        <location evidence="3">Centromere</location>
        <location evidence="3">Kinetochore</location>
    </subcellularLocation>
    <subcellularLocation>
        <location evidence="2">Membrane</location>
    </subcellularLocation>
    <subcellularLocation>
        <location evidence="1">Nucleus</location>
    </subcellularLocation>
</comment>
<reference evidence="20" key="1">
    <citation type="submission" date="2020-06" db="EMBL/GenBank/DDBJ databases">
        <title>A chromosome-scale genome assembly of Talaromyces rugulosus W13939.</title>
        <authorList>
            <person name="Wang B."/>
            <person name="Guo L."/>
            <person name="Ye K."/>
            <person name="Wang L."/>
        </authorList>
    </citation>
    <scope>NUCLEOTIDE SEQUENCE [LARGE SCALE GENOMIC DNA]</scope>
    <source>
        <strain evidence="20">W13939</strain>
    </source>
</reference>
<feature type="transmembrane region" description="Helical" evidence="17">
    <location>
        <begin position="175"/>
        <end position="195"/>
    </location>
</feature>
<evidence type="ECO:0000256" key="6">
    <source>
        <dbReference type="ARBA" id="ARBA00022618"/>
    </source>
</evidence>
<feature type="transmembrane region" description="Helical" evidence="17">
    <location>
        <begin position="201"/>
        <end position="221"/>
    </location>
</feature>
<protein>
    <recommendedName>
        <fullName evidence="18">Cytochrome b561 domain-containing protein</fullName>
    </recommendedName>
</protein>
<feature type="compositionally biased region" description="Low complexity" evidence="16">
    <location>
        <begin position="630"/>
        <end position="648"/>
    </location>
</feature>
<keyword evidence="5" id="KW-0158">Chromosome</keyword>
<dbReference type="InterPro" id="IPR006593">
    <property type="entry name" value="Cyt_b561/ferric_Rdtase_TM"/>
</dbReference>
<evidence type="ECO:0000256" key="9">
    <source>
        <dbReference type="ARBA" id="ARBA00022838"/>
    </source>
</evidence>
<keyword evidence="13" id="KW-0539">Nucleus</keyword>
<dbReference type="RefSeq" id="XP_035339492.1">
    <property type="nucleotide sequence ID" value="XM_035483599.1"/>
</dbReference>
<dbReference type="AlphaFoldDB" id="A0A7H8QJE3"/>
<evidence type="ECO:0000256" key="16">
    <source>
        <dbReference type="SAM" id="MobiDB-lite"/>
    </source>
</evidence>
<dbReference type="Proteomes" id="UP000509510">
    <property type="component" value="Chromosome I"/>
</dbReference>
<feature type="compositionally biased region" description="Pro residues" evidence="16">
    <location>
        <begin position="649"/>
        <end position="661"/>
    </location>
</feature>
<dbReference type="GO" id="GO:0000444">
    <property type="term" value="C:MIS12/MIND type complex"/>
    <property type="evidence" value="ECO:0007669"/>
    <property type="project" value="InterPro"/>
</dbReference>
<dbReference type="SMART" id="SM00665">
    <property type="entry name" value="B561"/>
    <property type="match status" value="1"/>
</dbReference>
<evidence type="ECO:0000313" key="19">
    <source>
        <dbReference type="EMBL" id="QKX53313.1"/>
    </source>
</evidence>
<dbReference type="CDD" id="cd08760">
    <property type="entry name" value="Cyt_b561_FRRS1_like"/>
    <property type="match status" value="1"/>
</dbReference>
<evidence type="ECO:0000256" key="17">
    <source>
        <dbReference type="SAM" id="Phobius"/>
    </source>
</evidence>
<evidence type="ECO:0000256" key="10">
    <source>
        <dbReference type="ARBA" id="ARBA00022982"/>
    </source>
</evidence>
<feature type="transmembrane region" description="Helical" evidence="17">
    <location>
        <begin position="102"/>
        <end position="123"/>
    </location>
</feature>